<dbReference type="PANTHER" id="PTHR33908:SF3">
    <property type="entry name" value="UNDECAPRENYL PHOSPHATE-ALPHA-4-AMINO-4-DEOXY-L-ARABINOSE ARABINOSYL TRANSFERASE"/>
    <property type="match status" value="1"/>
</dbReference>
<accession>A0A382RIJ1</accession>
<protein>
    <recommendedName>
        <fullName evidence="9">Glycosyltransferase RgtA/B/C/D-like domain-containing protein</fullName>
    </recommendedName>
</protein>
<feature type="transmembrane region" description="Helical" evidence="8">
    <location>
        <begin position="16"/>
        <end position="34"/>
    </location>
</feature>
<keyword evidence="4" id="KW-0808">Transferase</keyword>
<dbReference type="InterPro" id="IPR038731">
    <property type="entry name" value="RgtA/B/C-like"/>
</dbReference>
<dbReference type="AlphaFoldDB" id="A0A382RIJ1"/>
<organism evidence="10">
    <name type="scientific">marine metagenome</name>
    <dbReference type="NCBI Taxonomy" id="408172"/>
    <lineage>
        <taxon>unclassified sequences</taxon>
        <taxon>metagenomes</taxon>
        <taxon>ecological metagenomes</taxon>
    </lineage>
</organism>
<keyword evidence="3" id="KW-0328">Glycosyltransferase</keyword>
<evidence type="ECO:0000256" key="5">
    <source>
        <dbReference type="ARBA" id="ARBA00022692"/>
    </source>
</evidence>
<evidence type="ECO:0000256" key="2">
    <source>
        <dbReference type="ARBA" id="ARBA00022475"/>
    </source>
</evidence>
<evidence type="ECO:0000256" key="8">
    <source>
        <dbReference type="SAM" id="Phobius"/>
    </source>
</evidence>
<dbReference type="PANTHER" id="PTHR33908">
    <property type="entry name" value="MANNOSYLTRANSFERASE YKCB-RELATED"/>
    <property type="match status" value="1"/>
</dbReference>
<dbReference type="GO" id="GO:0010041">
    <property type="term" value="P:response to iron(III) ion"/>
    <property type="evidence" value="ECO:0007669"/>
    <property type="project" value="TreeGrafter"/>
</dbReference>
<feature type="non-terminal residue" evidence="10">
    <location>
        <position position="186"/>
    </location>
</feature>
<evidence type="ECO:0000259" key="9">
    <source>
        <dbReference type="Pfam" id="PF13231"/>
    </source>
</evidence>
<dbReference type="EMBL" id="UINC01121987">
    <property type="protein sequence ID" value="SVC97519.1"/>
    <property type="molecule type" value="Genomic_DNA"/>
</dbReference>
<dbReference type="Pfam" id="PF13231">
    <property type="entry name" value="PMT_2"/>
    <property type="match status" value="1"/>
</dbReference>
<evidence type="ECO:0000256" key="6">
    <source>
        <dbReference type="ARBA" id="ARBA00022989"/>
    </source>
</evidence>
<evidence type="ECO:0000256" key="1">
    <source>
        <dbReference type="ARBA" id="ARBA00004651"/>
    </source>
</evidence>
<feature type="transmembrane region" description="Helical" evidence="8">
    <location>
        <begin position="138"/>
        <end position="160"/>
    </location>
</feature>
<evidence type="ECO:0000256" key="4">
    <source>
        <dbReference type="ARBA" id="ARBA00022679"/>
    </source>
</evidence>
<gene>
    <name evidence="10" type="ORF">METZ01_LOCUS350373</name>
</gene>
<name>A0A382RIJ1_9ZZZZ</name>
<dbReference type="GO" id="GO:0016763">
    <property type="term" value="F:pentosyltransferase activity"/>
    <property type="evidence" value="ECO:0007669"/>
    <property type="project" value="TreeGrafter"/>
</dbReference>
<dbReference type="GO" id="GO:0005886">
    <property type="term" value="C:plasma membrane"/>
    <property type="evidence" value="ECO:0007669"/>
    <property type="project" value="UniProtKB-SubCell"/>
</dbReference>
<evidence type="ECO:0000256" key="7">
    <source>
        <dbReference type="ARBA" id="ARBA00023136"/>
    </source>
</evidence>
<comment type="subcellular location">
    <subcellularLocation>
        <location evidence="1">Cell membrane</location>
        <topology evidence="1">Multi-pass membrane protein</topology>
    </subcellularLocation>
</comment>
<feature type="transmembrane region" description="Helical" evidence="8">
    <location>
        <begin position="99"/>
        <end position="117"/>
    </location>
</feature>
<keyword evidence="5 8" id="KW-0812">Transmembrane</keyword>
<dbReference type="InterPro" id="IPR050297">
    <property type="entry name" value="LipidA_mod_glycosyltrf_83"/>
</dbReference>
<keyword evidence="7 8" id="KW-0472">Membrane</keyword>
<sequence>MQTHPLPNIPSTKDCFQLALLTLFCFFAFTYNLSEVPPYHSDENFYVTSSHNMVDSGNYITPTYQGKKRFAKPILFYWMVAASYKVFGINLFSARLVSAFFGSLCIPLIYMLGRRMFDNKTATISTLLLPGCYLHFQISRWVITDMAMNFFILLAFYFFICGFQDKLGRSTPYYLAYFCMGVGFMI</sequence>
<feature type="domain" description="Glycosyltransferase RgtA/B/C/D-like" evidence="9">
    <location>
        <begin position="72"/>
        <end position="185"/>
    </location>
</feature>
<dbReference type="GO" id="GO:0008610">
    <property type="term" value="P:lipid biosynthetic process"/>
    <property type="evidence" value="ECO:0007669"/>
    <property type="project" value="UniProtKB-ARBA"/>
</dbReference>
<reference evidence="10" key="1">
    <citation type="submission" date="2018-05" db="EMBL/GenBank/DDBJ databases">
        <authorList>
            <person name="Lanie J.A."/>
            <person name="Ng W.-L."/>
            <person name="Kazmierczak K.M."/>
            <person name="Andrzejewski T.M."/>
            <person name="Davidsen T.M."/>
            <person name="Wayne K.J."/>
            <person name="Tettelin H."/>
            <person name="Glass J.I."/>
            <person name="Rusch D."/>
            <person name="Podicherti R."/>
            <person name="Tsui H.-C.T."/>
            <person name="Winkler M.E."/>
        </authorList>
    </citation>
    <scope>NUCLEOTIDE SEQUENCE</scope>
</reference>
<keyword evidence="6 8" id="KW-1133">Transmembrane helix</keyword>
<proteinExistence type="predicted"/>
<evidence type="ECO:0000256" key="3">
    <source>
        <dbReference type="ARBA" id="ARBA00022676"/>
    </source>
</evidence>
<keyword evidence="2" id="KW-1003">Cell membrane</keyword>
<evidence type="ECO:0000313" key="10">
    <source>
        <dbReference type="EMBL" id="SVC97519.1"/>
    </source>
</evidence>